<feature type="region of interest" description="Disordered" evidence="1">
    <location>
        <begin position="257"/>
        <end position="324"/>
    </location>
</feature>
<protein>
    <recommendedName>
        <fullName evidence="4">DUF2336 domain-containing protein</fullName>
    </recommendedName>
</protein>
<dbReference type="AlphaFoldDB" id="A0A3S4B7Q1"/>
<evidence type="ECO:0000313" key="2">
    <source>
        <dbReference type="EMBL" id="VCU11098.1"/>
    </source>
</evidence>
<gene>
    <name evidence="2" type="ORF">RHODGE_RHODGE_04302</name>
</gene>
<reference evidence="3" key="1">
    <citation type="submission" date="2018-10" db="EMBL/GenBank/DDBJ databases">
        <authorList>
            <person name="Peiro R."/>
            <person name="Begona"/>
            <person name="Cbmso G."/>
            <person name="Lopez M."/>
            <person name="Gonzalez S."/>
            <person name="Sacristan E."/>
            <person name="Castillo E."/>
        </authorList>
    </citation>
    <scope>NUCLEOTIDE SEQUENCE [LARGE SCALE GENOMIC DNA]</scope>
</reference>
<name>A0A3S4B7Q1_9BRAD</name>
<evidence type="ECO:0008006" key="4">
    <source>
        <dbReference type="Google" id="ProtNLM"/>
    </source>
</evidence>
<proteinExistence type="predicted"/>
<sequence length="324" mass="34125">MSSMFSGLDSLVGLARHGVDVKPTLLRVLTDLYVQTPAHTPDEERQYVELSLRLIDAVDPSTREIVARKLAAYPAAPAAVLARLQGRRGATAPRPTPQPTDEAATRARASARDLVRDFFAADSDGRRTLLQDLDRAGPLAADTPAMPTPSAEVARRLETSVLAGRPGDFVRELERALGIGRGLAERIVNDLGGEPLVVAARALAMPAAVLQRILLFVNPAIGHSVRRVYALSALFSEISPAAALRLASAWRLAEPGEAPRPVRQGAGGSPARGRIPASERHALPGRATPDRIGPERIGPERPGVGGAAGGEPPSGDDPVEKVAS</sequence>
<evidence type="ECO:0000256" key="1">
    <source>
        <dbReference type="SAM" id="MobiDB-lite"/>
    </source>
</evidence>
<evidence type="ECO:0000313" key="3">
    <source>
        <dbReference type="Proteomes" id="UP000289200"/>
    </source>
</evidence>
<dbReference type="EMBL" id="UWOC01000189">
    <property type="protein sequence ID" value="VCU11098.1"/>
    <property type="molecule type" value="Genomic_DNA"/>
</dbReference>
<feature type="compositionally biased region" description="Basic and acidic residues" evidence="1">
    <location>
        <begin position="277"/>
        <end position="299"/>
    </location>
</feature>
<dbReference type="Proteomes" id="UP000289200">
    <property type="component" value="Unassembled WGS sequence"/>
</dbReference>
<organism evidence="2 3">
    <name type="scientific">Rhodoplanes serenus</name>
    <dbReference type="NCBI Taxonomy" id="200615"/>
    <lineage>
        <taxon>Bacteria</taxon>
        <taxon>Pseudomonadati</taxon>
        <taxon>Pseudomonadota</taxon>
        <taxon>Alphaproteobacteria</taxon>
        <taxon>Hyphomicrobiales</taxon>
        <taxon>Nitrobacteraceae</taxon>
        <taxon>Rhodoplanes</taxon>
    </lineage>
</organism>
<keyword evidence="3" id="KW-1185">Reference proteome</keyword>
<comment type="caution">
    <text evidence="2">The sequence shown here is derived from an EMBL/GenBank/DDBJ whole genome shotgun (WGS) entry which is preliminary data.</text>
</comment>
<accession>A0A3S4B7Q1</accession>